<feature type="non-terminal residue" evidence="2">
    <location>
        <position position="1"/>
    </location>
</feature>
<evidence type="ECO:0000259" key="1">
    <source>
        <dbReference type="Pfam" id="PF13476"/>
    </source>
</evidence>
<dbReference type="GO" id="GO:0006302">
    <property type="term" value="P:double-strand break repair"/>
    <property type="evidence" value="ECO:0007669"/>
    <property type="project" value="InterPro"/>
</dbReference>
<dbReference type="InterPro" id="IPR027417">
    <property type="entry name" value="P-loop_NTPase"/>
</dbReference>
<dbReference type="Gene3D" id="3.40.50.300">
    <property type="entry name" value="P-loop containing nucleotide triphosphate hydrolases"/>
    <property type="match status" value="1"/>
</dbReference>
<organism evidence="2">
    <name type="scientific">marine sediment metagenome</name>
    <dbReference type="NCBI Taxonomy" id="412755"/>
    <lineage>
        <taxon>unclassified sequences</taxon>
        <taxon>metagenomes</taxon>
        <taxon>ecological metagenomes</taxon>
    </lineage>
</organism>
<dbReference type="EMBL" id="BARW01022850">
    <property type="protein sequence ID" value="GAI89315.1"/>
    <property type="molecule type" value="Genomic_DNA"/>
</dbReference>
<evidence type="ECO:0000313" key="2">
    <source>
        <dbReference type="EMBL" id="GAI89315.1"/>
    </source>
</evidence>
<dbReference type="AlphaFoldDB" id="X1TNZ8"/>
<gene>
    <name evidence="2" type="ORF">S12H4_38029</name>
</gene>
<dbReference type="InterPro" id="IPR038729">
    <property type="entry name" value="Rad50/SbcC_AAA"/>
</dbReference>
<reference evidence="2" key="1">
    <citation type="journal article" date="2014" name="Front. Microbiol.">
        <title>High frequency of phylogenetically diverse reductive dehalogenase-homologous genes in deep subseafloor sedimentary metagenomes.</title>
        <authorList>
            <person name="Kawai M."/>
            <person name="Futagami T."/>
            <person name="Toyoda A."/>
            <person name="Takaki Y."/>
            <person name="Nishi S."/>
            <person name="Hori S."/>
            <person name="Arai W."/>
            <person name="Tsubouchi T."/>
            <person name="Morono Y."/>
            <person name="Uchiyama I."/>
            <person name="Ito T."/>
            <person name="Fujiyama A."/>
            <person name="Inagaki F."/>
            <person name="Takami H."/>
        </authorList>
    </citation>
    <scope>NUCLEOTIDE SEQUENCE</scope>
    <source>
        <strain evidence="2">Expedition CK06-06</strain>
    </source>
</reference>
<dbReference type="SUPFAM" id="SSF52540">
    <property type="entry name" value="P-loop containing nucleoside triphosphate hydrolases"/>
    <property type="match status" value="1"/>
</dbReference>
<protein>
    <recommendedName>
        <fullName evidence="1">Rad50/SbcC-type AAA domain-containing protein</fullName>
    </recommendedName>
</protein>
<comment type="caution">
    <text evidence="2">The sequence shown here is derived from an EMBL/GenBank/DDBJ whole genome shotgun (WGS) entry which is preliminary data.</text>
</comment>
<feature type="domain" description="Rad50/SbcC-type AAA" evidence="1">
    <location>
        <begin position="1"/>
        <end position="231"/>
    </location>
</feature>
<sequence>FSSQFNSIIGGRGTGKSTILEYLRWGLCDEAPSSTDYEDLPTYEAKRDNLIRQTLAALNANVQVNFIVNNVPHSVRRDSTSGELTLKIADGDFDTCSELDVRNLLPIQAYSQKQLSNVAVRLEELTRFIHSPIRQQLDNVNIQLERTALQMRSVYSSLQQKRSLERTVSNDERESRSLIEQGTAIRTGLTGISTEEQRILSQHDQYIQEEQFVNALVQQIADLIEALDRIKDLIDHPTVTDVDISSLPNAVVQVFNLVTSNT</sequence>
<dbReference type="GO" id="GO:0016887">
    <property type="term" value="F:ATP hydrolysis activity"/>
    <property type="evidence" value="ECO:0007669"/>
    <property type="project" value="InterPro"/>
</dbReference>
<proteinExistence type="predicted"/>
<name>X1TNZ8_9ZZZZ</name>
<accession>X1TNZ8</accession>
<dbReference type="Pfam" id="PF13476">
    <property type="entry name" value="AAA_23"/>
    <property type="match status" value="1"/>
</dbReference>